<comment type="cofactor">
    <cofactor evidence="9">
        <name>[4Fe-4S] cluster</name>
        <dbReference type="ChEBI" id="CHEBI:49883"/>
    </cofactor>
    <text evidence="9">Binds 1 [4Fe-4S] cluster. The cluster is coordinated with 3 cysteines and an exchangeable S-adenosyl-L-methionine.</text>
</comment>
<organism evidence="11 12">
    <name type="scientific">Reichenbachiella ulvae</name>
    <dbReference type="NCBI Taxonomy" id="2980104"/>
    <lineage>
        <taxon>Bacteria</taxon>
        <taxon>Pseudomonadati</taxon>
        <taxon>Bacteroidota</taxon>
        <taxon>Cytophagia</taxon>
        <taxon>Cytophagales</taxon>
        <taxon>Reichenbachiellaceae</taxon>
        <taxon>Reichenbachiella</taxon>
    </lineage>
</organism>
<dbReference type="InterPro" id="IPR012838">
    <property type="entry name" value="PFL1_activating"/>
</dbReference>
<evidence type="ECO:0000256" key="2">
    <source>
        <dbReference type="ARBA" id="ARBA00009777"/>
    </source>
</evidence>
<evidence type="ECO:0000313" key="12">
    <source>
        <dbReference type="Proteomes" id="UP001300692"/>
    </source>
</evidence>
<evidence type="ECO:0000256" key="9">
    <source>
        <dbReference type="RuleBase" id="RU362053"/>
    </source>
</evidence>
<dbReference type="PIRSF" id="PIRSF000371">
    <property type="entry name" value="PFL_act_enz"/>
    <property type="match status" value="1"/>
</dbReference>
<sequence length="261" mass="29876">MYEQERIDHQTIVEVAEKTEVLNVHSVETFGTYDGPGIRYVLFLQGCPFKCLYCANPDTMSFDGGKNYPIDQIVKESVNMKSYFINGGGVTVSGGEPCCQAKQLIKLFKELKARGIHTALDTNGHVMNKYVEELLEYTDLVLLDIKHINSSMHEIVTGRGNEKSLAFADYLRKHNKPFWLRYVLVPGLTDKPEHLHQLGQYFQDYESIEQLEIQPYHQLGVHKWELLGMEYPLVGTPENNPGQLLNAKSIFDQYFKKVVIN</sequence>
<dbReference type="EMBL" id="JAOYOD010000001">
    <property type="protein sequence ID" value="MCV9386194.1"/>
    <property type="molecule type" value="Genomic_DNA"/>
</dbReference>
<dbReference type="CDD" id="cd01335">
    <property type="entry name" value="Radical_SAM"/>
    <property type="match status" value="1"/>
</dbReference>
<comment type="function">
    <text evidence="1">Activation of pyruvate formate-lyase 1 under anaerobic conditions by generation of an organic free radical, using S-adenosylmethionine and reduced flavodoxin as cosubstrates to produce 5'-deoxy-adenosine.</text>
</comment>
<dbReference type="PROSITE" id="PS51918">
    <property type="entry name" value="RADICAL_SAM"/>
    <property type="match status" value="1"/>
</dbReference>
<keyword evidence="8 9" id="KW-0411">Iron-sulfur</keyword>
<keyword evidence="6 9" id="KW-0560">Oxidoreductase</keyword>
<comment type="catalytic activity">
    <reaction evidence="9">
        <text>glycyl-[formate C-acetyltransferase] + reduced [flavodoxin] + S-adenosyl-L-methionine = glycin-2-yl radical-[formate C-acetyltransferase] + semiquinone [flavodoxin] + 5'-deoxyadenosine + L-methionine + H(+)</text>
        <dbReference type="Rhea" id="RHEA:19225"/>
        <dbReference type="Rhea" id="RHEA-COMP:10622"/>
        <dbReference type="Rhea" id="RHEA-COMP:12190"/>
        <dbReference type="Rhea" id="RHEA-COMP:12191"/>
        <dbReference type="Rhea" id="RHEA-COMP:14480"/>
        <dbReference type="ChEBI" id="CHEBI:15378"/>
        <dbReference type="ChEBI" id="CHEBI:17319"/>
        <dbReference type="ChEBI" id="CHEBI:29947"/>
        <dbReference type="ChEBI" id="CHEBI:32722"/>
        <dbReference type="ChEBI" id="CHEBI:57618"/>
        <dbReference type="ChEBI" id="CHEBI:57844"/>
        <dbReference type="ChEBI" id="CHEBI:59789"/>
        <dbReference type="ChEBI" id="CHEBI:140311"/>
        <dbReference type="EC" id="1.97.1.4"/>
    </reaction>
</comment>
<name>A0ABT3CRQ1_9BACT</name>
<dbReference type="SFLD" id="SFLDG01066">
    <property type="entry name" value="organic_radical-activating_enz"/>
    <property type="match status" value="1"/>
</dbReference>
<dbReference type="Proteomes" id="UP001300692">
    <property type="component" value="Unassembled WGS sequence"/>
</dbReference>
<evidence type="ECO:0000256" key="4">
    <source>
        <dbReference type="ARBA" id="ARBA00022691"/>
    </source>
</evidence>
<evidence type="ECO:0000313" key="11">
    <source>
        <dbReference type="EMBL" id="MCV9386194.1"/>
    </source>
</evidence>
<reference evidence="11 12" key="1">
    <citation type="submission" date="2022-10" db="EMBL/GenBank/DDBJ databases">
        <title>Comparative genomics and taxonomic characterization of three novel marine species of genus Reichenbachiella exhibiting antioxidant and polysaccharide degradation activities.</title>
        <authorList>
            <person name="Muhammad N."/>
            <person name="Lee Y.-J."/>
            <person name="Ko J."/>
            <person name="Kim S.-G."/>
        </authorList>
    </citation>
    <scope>NUCLEOTIDE SEQUENCE [LARGE SCALE GENOMIC DNA]</scope>
    <source>
        <strain evidence="11 12">ABR2-5</strain>
    </source>
</reference>
<dbReference type="NCBIfam" id="TIGR02493">
    <property type="entry name" value="PFLA"/>
    <property type="match status" value="1"/>
</dbReference>
<keyword evidence="3 9" id="KW-0004">4Fe-4S</keyword>
<evidence type="ECO:0000256" key="3">
    <source>
        <dbReference type="ARBA" id="ARBA00022485"/>
    </source>
</evidence>
<dbReference type="GO" id="GO:0043365">
    <property type="term" value="F:[formate-C-acetyltransferase]-activating enzyme activity"/>
    <property type="evidence" value="ECO:0007669"/>
    <property type="project" value="UniProtKB-EC"/>
</dbReference>
<evidence type="ECO:0000256" key="5">
    <source>
        <dbReference type="ARBA" id="ARBA00022723"/>
    </source>
</evidence>
<comment type="subcellular location">
    <subcellularLocation>
        <location evidence="9">Cytoplasm</location>
    </subcellularLocation>
</comment>
<keyword evidence="5 9" id="KW-0479">Metal-binding</keyword>
<comment type="caution">
    <text evidence="11">The sequence shown here is derived from an EMBL/GenBank/DDBJ whole genome shotgun (WGS) entry which is preliminary data.</text>
</comment>
<comment type="function">
    <text evidence="9">Activation of pyruvate formate-lyase under anaerobic conditions by generation of an organic free radical, using S-adenosylmethionine and reduced flavodoxin as cosubstrates to produce 5'-deoxy-adenosine.</text>
</comment>
<evidence type="ECO:0000256" key="1">
    <source>
        <dbReference type="ARBA" id="ARBA00002918"/>
    </source>
</evidence>
<dbReference type="SUPFAM" id="SSF102114">
    <property type="entry name" value="Radical SAM enzymes"/>
    <property type="match status" value="1"/>
</dbReference>
<dbReference type="PROSITE" id="PS01087">
    <property type="entry name" value="RADICAL_ACTIVATING"/>
    <property type="match status" value="1"/>
</dbReference>
<dbReference type="EC" id="1.97.1.4" evidence="9"/>
<dbReference type="InterPro" id="IPR058240">
    <property type="entry name" value="rSAM_sf"/>
</dbReference>
<keyword evidence="4 9" id="KW-0949">S-adenosyl-L-methionine</keyword>
<dbReference type="InterPro" id="IPR034457">
    <property type="entry name" value="Organic_radical-activating"/>
</dbReference>
<dbReference type="InterPro" id="IPR001989">
    <property type="entry name" value="Radical_activat_CS"/>
</dbReference>
<dbReference type="InterPro" id="IPR007197">
    <property type="entry name" value="rSAM"/>
</dbReference>
<dbReference type="SFLD" id="SFLDG01067">
    <property type="entry name" value="SPASM/twitch_domain_containing"/>
    <property type="match status" value="1"/>
</dbReference>
<dbReference type="InterPro" id="IPR013785">
    <property type="entry name" value="Aldolase_TIM"/>
</dbReference>
<dbReference type="PANTHER" id="PTHR30352">
    <property type="entry name" value="PYRUVATE FORMATE-LYASE-ACTIVATING ENZYME"/>
    <property type="match status" value="1"/>
</dbReference>
<keyword evidence="11" id="KW-0670">Pyruvate</keyword>
<evidence type="ECO:0000256" key="7">
    <source>
        <dbReference type="ARBA" id="ARBA00023004"/>
    </source>
</evidence>
<dbReference type="RefSeq" id="WP_264136979.1">
    <property type="nucleotide sequence ID" value="NZ_JAOYOD010000001.1"/>
</dbReference>
<protein>
    <recommendedName>
        <fullName evidence="9">Pyruvate formate-lyase-activating enzyme</fullName>
        <ecNumber evidence="9">1.97.1.4</ecNumber>
    </recommendedName>
</protein>
<dbReference type="Gene3D" id="3.20.20.70">
    <property type="entry name" value="Aldolase class I"/>
    <property type="match status" value="1"/>
</dbReference>
<proteinExistence type="inferred from homology"/>
<keyword evidence="7 9" id="KW-0408">Iron</keyword>
<dbReference type="PANTHER" id="PTHR30352:SF5">
    <property type="entry name" value="PYRUVATE FORMATE-LYASE 1-ACTIVATING ENZYME"/>
    <property type="match status" value="1"/>
</dbReference>
<keyword evidence="12" id="KW-1185">Reference proteome</keyword>
<gene>
    <name evidence="11" type="primary">pflA</name>
    <name evidence="11" type="ORF">N7U62_05935</name>
</gene>
<comment type="similarity">
    <text evidence="2 9">Belongs to the organic radical-activating enzymes family.</text>
</comment>
<dbReference type="Pfam" id="PF04055">
    <property type="entry name" value="Radical_SAM"/>
    <property type="match status" value="1"/>
</dbReference>
<keyword evidence="9" id="KW-0963">Cytoplasm</keyword>
<accession>A0ABT3CRQ1</accession>
<evidence type="ECO:0000259" key="10">
    <source>
        <dbReference type="PROSITE" id="PS51918"/>
    </source>
</evidence>
<feature type="domain" description="Radical SAM core" evidence="10">
    <location>
        <begin position="33"/>
        <end position="256"/>
    </location>
</feature>
<dbReference type="SFLD" id="SFLDS00029">
    <property type="entry name" value="Radical_SAM"/>
    <property type="match status" value="1"/>
</dbReference>
<evidence type="ECO:0000256" key="8">
    <source>
        <dbReference type="ARBA" id="ARBA00023014"/>
    </source>
</evidence>
<dbReference type="InterPro" id="IPR012839">
    <property type="entry name" value="Organic_radical_activase"/>
</dbReference>
<evidence type="ECO:0000256" key="6">
    <source>
        <dbReference type="ARBA" id="ARBA00023002"/>
    </source>
</evidence>